<protein>
    <submittedName>
        <fullName evidence="3">Uncharacterized protein</fullName>
    </submittedName>
</protein>
<organism evidence="3 4">
    <name type="scientific">Cryptomeria japonica</name>
    <name type="common">Japanese cedar</name>
    <name type="synonym">Cupressus japonica</name>
    <dbReference type="NCBI Taxonomy" id="3369"/>
    <lineage>
        <taxon>Eukaryota</taxon>
        <taxon>Viridiplantae</taxon>
        <taxon>Streptophyta</taxon>
        <taxon>Embryophyta</taxon>
        <taxon>Tracheophyta</taxon>
        <taxon>Spermatophyta</taxon>
        <taxon>Pinopsida</taxon>
        <taxon>Pinidae</taxon>
        <taxon>Conifers II</taxon>
        <taxon>Cupressales</taxon>
        <taxon>Cupressaceae</taxon>
        <taxon>Cryptomeria</taxon>
    </lineage>
</organism>
<sequence length="432" mass="50595">MVSQSKSEIDEEDDSVPEIDKAYNALFTLERFWGYKPDFTKLLDLGSPIRDDSNSQQMVPIQTLWQTVMKVAAGMQFVNLFKTGHSQTNLGTKTPQEANIDEGDQSSSDIIPIRQLLFMTYSEGEKIVFDYFQKMATDFRKLPREWKRVLIYHRLVWNIFLIKNETKHLDGWQIQLITWIFICWEWEENINILIENWDRLRAIEGEEKPSLRKIVDHFIRNERCFIAEDNSEKDKALDNSLIKDTNAQKLEEHKKEGISKNNEDPGSSNSEPSKLETSKDQLIVPVEPQGDVFDPRNYSEALNYELPMSSLKVEMTDKLDRFGKLQEQLDRMEKLQAELKEQVDSIVKQRQVRWNEKSAEEKKLKLESWRKLKFALKRYDVSMDGIQAFQMFRFYCVAGHLPWPLPEKRVADIEDGSSKLGTQSTSWSFTDL</sequence>
<evidence type="ECO:0000256" key="1">
    <source>
        <dbReference type="SAM" id="Coils"/>
    </source>
</evidence>
<evidence type="ECO:0000313" key="4">
    <source>
        <dbReference type="Proteomes" id="UP001234787"/>
    </source>
</evidence>
<accession>A0AAD3NQG2</accession>
<evidence type="ECO:0000256" key="2">
    <source>
        <dbReference type="SAM" id="MobiDB-lite"/>
    </source>
</evidence>
<comment type="caution">
    <text evidence="3">The sequence shown here is derived from an EMBL/GenBank/DDBJ whole genome shotgun (WGS) entry which is preliminary data.</text>
</comment>
<feature type="compositionally biased region" description="Basic and acidic residues" evidence="2">
    <location>
        <begin position="251"/>
        <end position="263"/>
    </location>
</feature>
<proteinExistence type="predicted"/>
<dbReference type="Proteomes" id="UP001234787">
    <property type="component" value="Unassembled WGS sequence"/>
</dbReference>
<keyword evidence="4" id="KW-1185">Reference proteome</keyword>
<feature type="coiled-coil region" evidence="1">
    <location>
        <begin position="322"/>
        <end position="352"/>
    </location>
</feature>
<dbReference type="AlphaFoldDB" id="A0AAD3NQG2"/>
<gene>
    <name evidence="3" type="ORF">SUGI_1260670</name>
</gene>
<name>A0AAD3NQG2_CRYJA</name>
<evidence type="ECO:0000313" key="3">
    <source>
        <dbReference type="EMBL" id="GLJ56790.1"/>
    </source>
</evidence>
<dbReference type="EMBL" id="BSEH01000045">
    <property type="protein sequence ID" value="GLJ56790.1"/>
    <property type="molecule type" value="Genomic_DNA"/>
</dbReference>
<keyword evidence="1" id="KW-0175">Coiled coil</keyword>
<feature type="region of interest" description="Disordered" evidence="2">
    <location>
        <begin position="251"/>
        <end position="281"/>
    </location>
</feature>
<reference evidence="3" key="1">
    <citation type="submission" date="2022-12" db="EMBL/GenBank/DDBJ databases">
        <title>Chromosome-Level Genome Assembly of Japanese Cedar (Cryptomeriajaponica D. Don).</title>
        <authorList>
            <person name="Fujino T."/>
            <person name="Yamaguchi K."/>
            <person name="Yokoyama T."/>
            <person name="Hamanaka T."/>
            <person name="Harazono Y."/>
            <person name="Kamada H."/>
            <person name="Kobayashi W."/>
            <person name="Ujino-Ihara T."/>
            <person name="Uchiyama K."/>
            <person name="Matsumoto A."/>
            <person name="Izuno A."/>
            <person name="Tsumura Y."/>
            <person name="Toyoda A."/>
            <person name="Shigenobu S."/>
            <person name="Moriguchi Y."/>
            <person name="Ueno S."/>
            <person name="Kasahara M."/>
        </authorList>
    </citation>
    <scope>NUCLEOTIDE SEQUENCE</scope>
</reference>